<dbReference type="InterPro" id="IPR001623">
    <property type="entry name" value="DnaJ_domain"/>
</dbReference>
<reference evidence="11" key="1">
    <citation type="submission" date="2018-04" db="EMBL/GenBank/DDBJ databases">
        <title>Whole genome sequencing of Hypsizygus marmoreus.</title>
        <authorList>
            <person name="Choi I.-G."/>
            <person name="Min B."/>
            <person name="Kim J.-G."/>
            <person name="Kim S."/>
            <person name="Oh Y.-L."/>
            <person name="Kong W.-S."/>
            <person name="Park H."/>
            <person name="Jeong J."/>
            <person name="Song E.-S."/>
        </authorList>
    </citation>
    <scope>NUCLEOTIDE SEQUENCE [LARGE SCALE GENOMIC DNA]</scope>
    <source>
        <strain evidence="11">51987-8</strain>
    </source>
</reference>
<dbReference type="CDD" id="cd06257">
    <property type="entry name" value="DnaJ"/>
    <property type="match status" value="1"/>
</dbReference>
<dbReference type="InterPro" id="IPR036869">
    <property type="entry name" value="J_dom_sf"/>
</dbReference>
<evidence type="ECO:0000256" key="2">
    <source>
        <dbReference type="ARBA" id="ARBA00022737"/>
    </source>
</evidence>
<dbReference type="PROSITE" id="PS51188">
    <property type="entry name" value="ZF_CR"/>
    <property type="match status" value="1"/>
</dbReference>
<dbReference type="GO" id="GO:0051082">
    <property type="term" value="F:unfolded protein binding"/>
    <property type="evidence" value="ECO:0007669"/>
    <property type="project" value="InterPro"/>
</dbReference>
<accession>A0A369K6Z9</accession>
<sequence length="486" mass="51629">MPPRLTPQGFSSFIAFYSCSRQNSGSGTRAFSILRSQCPRNQHPARQKLKRLGDKRLLHATQPLSSSPKNPYEVLGVKPDATPAEIKKTYFSLARKYHPDTNPDKGARDKFVEIQGAYDILKDEKKRAAFDQYGSASQHPGFDTNGAAGARGAGGFPGGFSGFQDFSGAFNQRQSSDLFDQLFGSFGGRPSRGPERGANIETTVKINFMEACKGTTKTVNVSPVTNCSTCSGSGLKQGAKRTTCTACGGSGTRTFIIDSGFQMASTCSVCSGVGSSVPRSGQCGTCGGVGKVKSTKTVQVNIPAGVEDGMSIRISNAGDAPISGKGHAGDLLVRVRVAASKAFVRQGSNLYHEARIPMHTALLGGKVRVPTLDGDVEVRLPGGTQQGEEMVLKGRGVPSVHGGDKGDLFVAFSVLLPRSLTKRQRELLQQYADDVEGRPRPATTDGSKETFSADYDNDQAKTPTDATEQGPARGEEKEAEKKRATG</sequence>
<dbReference type="PANTHER" id="PTHR43096:SF52">
    <property type="entry name" value="DNAJ HOMOLOG 1, MITOCHONDRIAL-RELATED"/>
    <property type="match status" value="1"/>
</dbReference>
<dbReference type="SUPFAM" id="SSF49493">
    <property type="entry name" value="HSP40/DnaJ peptide-binding domain"/>
    <property type="match status" value="2"/>
</dbReference>
<dbReference type="SUPFAM" id="SSF57938">
    <property type="entry name" value="DnaJ/Hsp40 cysteine-rich domain"/>
    <property type="match status" value="1"/>
</dbReference>
<dbReference type="Pfam" id="PF00684">
    <property type="entry name" value="DnaJ_CXXCXGXG"/>
    <property type="match status" value="1"/>
</dbReference>
<feature type="compositionally biased region" description="Basic and acidic residues" evidence="8">
    <location>
        <begin position="473"/>
        <end position="486"/>
    </location>
</feature>
<protein>
    <recommendedName>
        <fullName evidence="6">DnaJ homolog 1, mitochondrial</fullName>
    </recommendedName>
</protein>
<dbReference type="PANTHER" id="PTHR43096">
    <property type="entry name" value="DNAJ HOMOLOG 1, MITOCHONDRIAL-RELATED"/>
    <property type="match status" value="1"/>
</dbReference>
<dbReference type="FunFam" id="2.10.230.10:FF:000001">
    <property type="entry name" value="DnaJ subfamily A member 2"/>
    <property type="match status" value="1"/>
</dbReference>
<dbReference type="InterPro" id="IPR001305">
    <property type="entry name" value="HSP_DnaJ_Cys-rich_dom"/>
</dbReference>
<dbReference type="Gene3D" id="2.10.230.10">
    <property type="entry name" value="Heat shock protein DnaJ, cysteine-rich domain"/>
    <property type="match status" value="1"/>
</dbReference>
<feature type="domain" description="CR-type" evidence="10">
    <location>
        <begin position="214"/>
        <end position="295"/>
    </location>
</feature>
<dbReference type="Pfam" id="PF00226">
    <property type="entry name" value="DnaJ"/>
    <property type="match status" value="1"/>
</dbReference>
<evidence type="ECO:0000256" key="1">
    <source>
        <dbReference type="ARBA" id="ARBA00022723"/>
    </source>
</evidence>
<dbReference type="InterPro" id="IPR012724">
    <property type="entry name" value="DnaJ"/>
</dbReference>
<keyword evidence="1 7" id="KW-0479">Metal-binding</keyword>
<dbReference type="GO" id="GO:0042026">
    <property type="term" value="P:protein refolding"/>
    <property type="evidence" value="ECO:0007669"/>
    <property type="project" value="TreeGrafter"/>
</dbReference>
<dbReference type="GO" id="GO:0008270">
    <property type="term" value="F:zinc ion binding"/>
    <property type="evidence" value="ECO:0007669"/>
    <property type="project" value="UniProtKB-KW"/>
</dbReference>
<dbReference type="GO" id="GO:0005737">
    <property type="term" value="C:cytoplasm"/>
    <property type="evidence" value="ECO:0007669"/>
    <property type="project" value="TreeGrafter"/>
</dbReference>
<evidence type="ECO:0000259" key="10">
    <source>
        <dbReference type="PROSITE" id="PS51188"/>
    </source>
</evidence>
<evidence type="ECO:0000259" key="9">
    <source>
        <dbReference type="PROSITE" id="PS50076"/>
    </source>
</evidence>
<dbReference type="InterPro" id="IPR018253">
    <property type="entry name" value="DnaJ_domain_CS"/>
</dbReference>
<dbReference type="NCBIfam" id="NF008035">
    <property type="entry name" value="PRK10767.1"/>
    <property type="match status" value="1"/>
</dbReference>
<dbReference type="PROSITE" id="PS51257">
    <property type="entry name" value="PROKAR_LIPOPROTEIN"/>
    <property type="match status" value="1"/>
</dbReference>
<dbReference type="Pfam" id="PF01556">
    <property type="entry name" value="DnaJ_C"/>
    <property type="match status" value="1"/>
</dbReference>
<dbReference type="FunFam" id="2.60.260.20:FF:000005">
    <property type="entry name" value="Chaperone protein dnaJ 1, mitochondrial"/>
    <property type="match status" value="1"/>
</dbReference>
<dbReference type="PRINTS" id="PR00625">
    <property type="entry name" value="JDOMAIN"/>
</dbReference>
<dbReference type="STRING" id="39966.A0A369K6Z9"/>
<organism evidence="11 12">
    <name type="scientific">Hypsizygus marmoreus</name>
    <name type="common">White beech mushroom</name>
    <name type="synonym">Agaricus marmoreus</name>
    <dbReference type="NCBI Taxonomy" id="39966"/>
    <lineage>
        <taxon>Eukaryota</taxon>
        <taxon>Fungi</taxon>
        <taxon>Dikarya</taxon>
        <taxon>Basidiomycota</taxon>
        <taxon>Agaricomycotina</taxon>
        <taxon>Agaricomycetes</taxon>
        <taxon>Agaricomycetidae</taxon>
        <taxon>Agaricales</taxon>
        <taxon>Tricholomatineae</taxon>
        <taxon>Lyophyllaceae</taxon>
        <taxon>Hypsizygus</taxon>
    </lineage>
</organism>
<dbReference type="GO" id="GO:0005524">
    <property type="term" value="F:ATP binding"/>
    <property type="evidence" value="ECO:0007669"/>
    <property type="project" value="InterPro"/>
</dbReference>
<dbReference type="InterPro" id="IPR002939">
    <property type="entry name" value="DnaJ_C"/>
</dbReference>
<evidence type="ECO:0000256" key="8">
    <source>
        <dbReference type="SAM" id="MobiDB-lite"/>
    </source>
</evidence>
<evidence type="ECO:0000256" key="5">
    <source>
        <dbReference type="ARBA" id="ARBA00023186"/>
    </source>
</evidence>
<feature type="zinc finger region" description="CR-type" evidence="7">
    <location>
        <begin position="214"/>
        <end position="295"/>
    </location>
</feature>
<evidence type="ECO:0000256" key="6">
    <source>
        <dbReference type="ARBA" id="ARBA00072890"/>
    </source>
</evidence>
<dbReference type="HAMAP" id="MF_01152">
    <property type="entry name" value="DnaJ"/>
    <property type="match status" value="1"/>
</dbReference>
<dbReference type="SMART" id="SM00271">
    <property type="entry name" value="DnaJ"/>
    <property type="match status" value="1"/>
</dbReference>
<dbReference type="CDD" id="cd10747">
    <property type="entry name" value="DnaJ_C"/>
    <property type="match status" value="1"/>
</dbReference>
<dbReference type="Proteomes" id="UP000076154">
    <property type="component" value="Unassembled WGS sequence"/>
</dbReference>
<dbReference type="PROSITE" id="PS00636">
    <property type="entry name" value="DNAJ_1"/>
    <property type="match status" value="1"/>
</dbReference>
<evidence type="ECO:0000256" key="3">
    <source>
        <dbReference type="ARBA" id="ARBA00022771"/>
    </source>
</evidence>
<name>A0A369K6Z9_HYPMA</name>
<evidence type="ECO:0000313" key="11">
    <source>
        <dbReference type="EMBL" id="RDB28435.1"/>
    </source>
</evidence>
<evidence type="ECO:0000256" key="7">
    <source>
        <dbReference type="PROSITE-ProRule" id="PRU00546"/>
    </source>
</evidence>
<dbReference type="Gene3D" id="2.60.260.20">
    <property type="entry name" value="Urease metallochaperone UreE, N-terminal domain"/>
    <property type="match status" value="2"/>
</dbReference>
<feature type="region of interest" description="Disordered" evidence="8">
    <location>
        <begin position="430"/>
        <end position="486"/>
    </location>
</feature>
<evidence type="ECO:0000256" key="4">
    <source>
        <dbReference type="ARBA" id="ARBA00022833"/>
    </source>
</evidence>
<dbReference type="AlphaFoldDB" id="A0A369K6Z9"/>
<proteinExistence type="inferred from homology"/>
<keyword evidence="4 7" id="KW-0862">Zinc</keyword>
<dbReference type="GO" id="GO:0031072">
    <property type="term" value="F:heat shock protein binding"/>
    <property type="evidence" value="ECO:0007669"/>
    <property type="project" value="InterPro"/>
</dbReference>
<dbReference type="SUPFAM" id="SSF46565">
    <property type="entry name" value="Chaperone J-domain"/>
    <property type="match status" value="1"/>
</dbReference>
<dbReference type="OrthoDB" id="10256793at2759"/>
<dbReference type="EMBL" id="LUEZ02000010">
    <property type="protein sequence ID" value="RDB28435.1"/>
    <property type="molecule type" value="Genomic_DNA"/>
</dbReference>
<evidence type="ECO:0000313" key="12">
    <source>
        <dbReference type="Proteomes" id="UP000076154"/>
    </source>
</evidence>
<dbReference type="InterPro" id="IPR036410">
    <property type="entry name" value="HSP_DnaJ_Cys-rich_dom_sf"/>
</dbReference>
<dbReference type="Gene3D" id="1.10.287.110">
    <property type="entry name" value="DnaJ domain"/>
    <property type="match status" value="1"/>
</dbReference>
<dbReference type="CDD" id="cd10719">
    <property type="entry name" value="DnaJ_zf"/>
    <property type="match status" value="1"/>
</dbReference>
<dbReference type="FunCoup" id="A0A369K6Z9">
    <property type="interactions" value="407"/>
</dbReference>
<comment type="caution">
    <text evidence="11">The sequence shown here is derived from an EMBL/GenBank/DDBJ whole genome shotgun (WGS) entry which is preliminary data.</text>
</comment>
<dbReference type="InterPro" id="IPR008971">
    <property type="entry name" value="HSP40/DnaJ_pept-bd"/>
</dbReference>
<dbReference type="GO" id="GO:0009408">
    <property type="term" value="P:response to heat"/>
    <property type="evidence" value="ECO:0007669"/>
    <property type="project" value="InterPro"/>
</dbReference>
<feature type="domain" description="J" evidence="9">
    <location>
        <begin position="70"/>
        <end position="134"/>
    </location>
</feature>
<keyword evidence="2" id="KW-0677">Repeat</keyword>
<dbReference type="InParanoid" id="A0A369K6Z9"/>
<gene>
    <name evidence="11" type="ORF">Hypma_015222</name>
</gene>
<keyword evidence="5" id="KW-0143">Chaperone</keyword>
<dbReference type="PROSITE" id="PS50076">
    <property type="entry name" value="DNAJ_2"/>
    <property type="match status" value="1"/>
</dbReference>
<keyword evidence="3 7" id="KW-0863">Zinc-finger</keyword>
<keyword evidence="12" id="KW-1185">Reference proteome</keyword>